<name>A0A1X7CEA8_9BACT</name>
<dbReference type="PROSITE" id="PS51257">
    <property type="entry name" value="PROKAR_LIPOPROTEIN"/>
    <property type="match status" value="1"/>
</dbReference>
<organism evidence="5 6">
    <name type="scientific">Desulfovibrio gilichinskyi</name>
    <dbReference type="NCBI Taxonomy" id="1519643"/>
    <lineage>
        <taxon>Bacteria</taxon>
        <taxon>Pseudomonadati</taxon>
        <taxon>Thermodesulfobacteriota</taxon>
        <taxon>Desulfovibrionia</taxon>
        <taxon>Desulfovibrionales</taxon>
        <taxon>Desulfovibrionaceae</taxon>
        <taxon>Desulfovibrio</taxon>
    </lineage>
</organism>
<feature type="repeat" description="TPR" evidence="3">
    <location>
        <begin position="87"/>
        <end position="120"/>
    </location>
</feature>
<evidence type="ECO:0000256" key="4">
    <source>
        <dbReference type="SAM" id="SignalP"/>
    </source>
</evidence>
<evidence type="ECO:0000256" key="3">
    <source>
        <dbReference type="PROSITE-ProRule" id="PRU00339"/>
    </source>
</evidence>
<dbReference type="PROSITE" id="PS50005">
    <property type="entry name" value="TPR"/>
    <property type="match status" value="3"/>
</dbReference>
<dbReference type="PROSITE" id="PS50293">
    <property type="entry name" value="TPR_REGION"/>
    <property type="match status" value="1"/>
</dbReference>
<keyword evidence="2 3" id="KW-0802">TPR repeat</keyword>
<dbReference type="SMART" id="SM00028">
    <property type="entry name" value="TPR"/>
    <property type="match status" value="3"/>
</dbReference>
<dbReference type="RefSeq" id="WP_085098510.1">
    <property type="nucleotide sequence ID" value="NZ_FWZU01000001.1"/>
</dbReference>
<dbReference type="PANTHER" id="PTHR44943:SF8">
    <property type="entry name" value="TPR REPEAT-CONTAINING PROTEIN MJ0263"/>
    <property type="match status" value="1"/>
</dbReference>
<dbReference type="AlphaFoldDB" id="A0A1X7CEA8"/>
<dbReference type="SUPFAM" id="SSF48452">
    <property type="entry name" value="TPR-like"/>
    <property type="match status" value="1"/>
</dbReference>
<accession>A0A1X7CEA8</accession>
<dbReference type="PANTHER" id="PTHR44943">
    <property type="entry name" value="CELLULOSE SYNTHASE OPERON PROTEIN C"/>
    <property type="match status" value="1"/>
</dbReference>
<dbReference type="InterPro" id="IPR019734">
    <property type="entry name" value="TPR_rpt"/>
</dbReference>
<dbReference type="OrthoDB" id="5430410at2"/>
<dbReference type="Pfam" id="PF13414">
    <property type="entry name" value="TPR_11"/>
    <property type="match status" value="1"/>
</dbReference>
<feature type="signal peptide" evidence="4">
    <location>
        <begin position="1"/>
        <end position="24"/>
    </location>
</feature>
<keyword evidence="1" id="KW-0677">Repeat</keyword>
<feature type="chain" id="PRO_5013276346" evidence="4">
    <location>
        <begin position="25"/>
        <end position="320"/>
    </location>
</feature>
<dbReference type="Gene3D" id="1.25.40.10">
    <property type="entry name" value="Tetratricopeptide repeat domain"/>
    <property type="match status" value="1"/>
</dbReference>
<dbReference type="Proteomes" id="UP000192906">
    <property type="component" value="Unassembled WGS sequence"/>
</dbReference>
<feature type="repeat" description="TPR" evidence="3">
    <location>
        <begin position="121"/>
        <end position="154"/>
    </location>
</feature>
<dbReference type="Pfam" id="PF13181">
    <property type="entry name" value="TPR_8"/>
    <property type="match status" value="1"/>
</dbReference>
<keyword evidence="6" id="KW-1185">Reference proteome</keyword>
<keyword evidence="4" id="KW-0732">Signal</keyword>
<dbReference type="STRING" id="1519643.SAMN06295933_0769"/>
<evidence type="ECO:0000313" key="5">
    <source>
        <dbReference type="EMBL" id="SME95184.1"/>
    </source>
</evidence>
<dbReference type="EMBL" id="FWZU01000001">
    <property type="protein sequence ID" value="SME95184.1"/>
    <property type="molecule type" value="Genomic_DNA"/>
</dbReference>
<proteinExistence type="predicted"/>
<reference evidence="6" key="1">
    <citation type="submission" date="2017-04" db="EMBL/GenBank/DDBJ databases">
        <authorList>
            <person name="Varghese N."/>
            <person name="Submissions S."/>
        </authorList>
    </citation>
    <scope>NUCLEOTIDE SEQUENCE [LARGE SCALE GENOMIC DNA]</scope>
    <source>
        <strain evidence="6">K3S</strain>
    </source>
</reference>
<feature type="repeat" description="TPR" evidence="3">
    <location>
        <begin position="53"/>
        <end position="86"/>
    </location>
</feature>
<sequence>MKSVRIVATALTLVTMLCSCTSYMTGSYYLKNRKYDSCIDEMQRSFGEDPQDADAAYFLGRCYLAEGKAQKSLPAFKKAVRLEPDNAEYNLWLGINHWALADFENEFKSYNKVIEIEPDHTSATLYLGHSYFDRGKWTEAIACYDKVIKKDPYNPEALFNRAEAKWQIGEREELTEEWKKYLDYYPDGVRAMRAVLRLNSLGDFSYRNYLIGQRVLTLKTPEFKQGKSDMSYKSMSSTSVIAAIMDSNKDLKINVISFVKGDKALARMRSIEIRHQILAGHGDIDPKRILLSWFDVPDEVETSEGLKSIDETVLFITEAN</sequence>
<dbReference type="InterPro" id="IPR011990">
    <property type="entry name" value="TPR-like_helical_dom_sf"/>
</dbReference>
<gene>
    <name evidence="5" type="ORF">SAMN06295933_0769</name>
</gene>
<dbReference type="InterPro" id="IPR051685">
    <property type="entry name" value="Ycf3/AcsC/BcsC/TPR_MFPF"/>
</dbReference>
<evidence type="ECO:0000256" key="1">
    <source>
        <dbReference type="ARBA" id="ARBA00022737"/>
    </source>
</evidence>
<protein>
    <submittedName>
        <fullName evidence="5">Tetratricopeptide repeat-containing protein</fullName>
    </submittedName>
</protein>
<dbReference type="Pfam" id="PF13432">
    <property type="entry name" value="TPR_16"/>
    <property type="match status" value="1"/>
</dbReference>
<evidence type="ECO:0000256" key="2">
    <source>
        <dbReference type="ARBA" id="ARBA00022803"/>
    </source>
</evidence>
<evidence type="ECO:0000313" key="6">
    <source>
        <dbReference type="Proteomes" id="UP000192906"/>
    </source>
</evidence>